<gene>
    <name evidence="1" type="ORF">D7S89_15000</name>
</gene>
<dbReference type="AlphaFoldDB" id="A0A494XHF8"/>
<name>A0A494XHF8_9BURK</name>
<dbReference type="EMBL" id="RBZV01000005">
    <property type="protein sequence ID" value="RKP47534.1"/>
    <property type="molecule type" value="Genomic_DNA"/>
</dbReference>
<proteinExistence type="predicted"/>
<accession>A0A494XHF8</accession>
<dbReference type="InterPro" id="IPR021333">
    <property type="entry name" value="DUF2946"/>
</dbReference>
<dbReference type="RefSeq" id="WP_121278480.1">
    <property type="nucleotide sequence ID" value="NZ_RBZV01000005.1"/>
</dbReference>
<protein>
    <submittedName>
        <fullName evidence="1">DUF2946 domain-containing protein</fullName>
    </submittedName>
</protein>
<evidence type="ECO:0000313" key="2">
    <source>
        <dbReference type="Proteomes" id="UP000280434"/>
    </source>
</evidence>
<sequence>MVRLRLERIGCLLGLLAILMATLAPTISQAMAARTRVDALAATYCSAQQSGTADGTGNRSSTDGALAHLQACGYCHLFAHAPVLPTPELSFDAVVWVIQARVTARYESLRRVAPLTAARPRAPPFLA</sequence>
<evidence type="ECO:0000313" key="1">
    <source>
        <dbReference type="EMBL" id="RKP47534.1"/>
    </source>
</evidence>
<organism evidence="1 2">
    <name type="scientific">Trinickia fusca</name>
    <dbReference type="NCBI Taxonomy" id="2419777"/>
    <lineage>
        <taxon>Bacteria</taxon>
        <taxon>Pseudomonadati</taxon>
        <taxon>Pseudomonadota</taxon>
        <taxon>Betaproteobacteria</taxon>
        <taxon>Burkholderiales</taxon>
        <taxon>Burkholderiaceae</taxon>
        <taxon>Trinickia</taxon>
    </lineage>
</organism>
<comment type="caution">
    <text evidence="1">The sequence shown here is derived from an EMBL/GenBank/DDBJ whole genome shotgun (WGS) entry which is preliminary data.</text>
</comment>
<reference evidence="1 2" key="1">
    <citation type="submission" date="2018-10" db="EMBL/GenBank/DDBJ databases">
        <title>Paraburkholderia sp. 7MK8-2, isolated from soil.</title>
        <authorList>
            <person name="Gao Z.-H."/>
            <person name="Qiu L.-H."/>
        </authorList>
    </citation>
    <scope>NUCLEOTIDE SEQUENCE [LARGE SCALE GENOMIC DNA]</scope>
    <source>
        <strain evidence="1 2">7MK8-2</strain>
    </source>
</reference>
<dbReference type="Pfam" id="PF11162">
    <property type="entry name" value="DUF2946"/>
    <property type="match status" value="1"/>
</dbReference>
<dbReference type="OrthoDB" id="8538365at2"/>
<dbReference type="Proteomes" id="UP000280434">
    <property type="component" value="Unassembled WGS sequence"/>
</dbReference>
<keyword evidence="2" id="KW-1185">Reference proteome</keyword>